<evidence type="ECO:0000313" key="2">
    <source>
        <dbReference type="EMBL" id="ORA00740.1"/>
    </source>
</evidence>
<organism evidence="1 3">
    <name type="scientific">Mycolicibacter arupensis</name>
    <dbReference type="NCBI Taxonomy" id="342002"/>
    <lineage>
        <taxon>Bacteria</taxon>
        <taxon>Bacillati</taxon>
        <taxon>Actinomycetota</taxon>
        <taxon>Actinomycetes</taxon>
        <taxon>Mycobacteriales</taxon>
        <taxon>Mycobacteriaceae</taxon>
        <taxon>Mycolicibacter</taxon>
    </lineage>
</organism>
<dbReference type="RefSeq" id="WP_046187838.1">
    <property type="nucleotide sequence ID" value="NZ_JACKUJ010000044.1"/>
</dbReference>
<sequence length="168" mass="18689">MAHEHSDFQWTASSTLAQCTQGDYPWQHYLQTAVEFEGDRQAGTVWPVDCGEIGCEQPPLGPLHIITTVQPDSNPTSAENLARMAVLDHELQTAGIASITAIGVSFDGTHREESRAVFGLDDGQARALGLRFGQVAIFGWRGPRWSLLACATDRQEHRRWRWESLTTQ</sequence>
<name>A0A0F5N2P8_9MYCO</name>
<dbReference type="EMBL" id="LASW01000003">
    <property type="protein sequence ID" value="KKC01165.1"/>
    <property type="molecule type" value="Genomic_DNA"/>
</dbReference>
<dbReference type="Pfam" id="PF11697">
    <property type="entry name" value="DUF3293"/>
    <property type="match status" value="1"/>
</dbReference>
<dbReference type="Proteomes" id="UP000192327">
    <property type="component" value="Unassembled WGS sequence"/>
</dbReference>
<dbReference type="STRING" id="342002.BST15_02970"/>
<proteinExistence type="predicted"/>
<dbReference type="AlphaFoldDB" id="A0A0F5N2P8"/>
<protein>
    <recommendedName>
        <fullName evidence="5">DUF3293 domain-containing protein</fullName>
    </recommendedName>
</protein>
<evidence type="ECO:0000313" key="4">
    <source>
        <dbReference type="Proteomes" id="UP000192327"/>
    </source>
</evidence>
<accession>A0A0F5N2P8</accession>
<comment type="caution">
    <text evidence="1">The sequence shown here is derived from an EMBL/GenBank/DDBJ whole genome shotgun (WGS) entry which is preliminary data.</text>
</comment>
<reference evidence="1" key="2">
    <citation type="submission" date="2015-04" db="EMBL/GenBank/DDBJ databases">
        <title>Genome sequence of Mycobacterium arupense strain GUC1.</title>
        <authorList>
            <person name="Greninger A.L."/>
            <person name="Cunningham G."/>
            <person name="Chiu C.Y."/>
            <person name="Miller S."/>
        </authorList>
    </citation>
    <scope>NUCLEOTIDE SEQUENCE</scope>
    <source>
        <strain evidence="1">GUC1</strain>
    </source>
</reference>
<dbReference type="Proteomes" id="UP000034416">
    <property type="component" value="Unassembled WGS sequence"/>
</dbReference>
<keyword evidence="4" id="KW-1185">Reference proteome</keyword>
<evidence type="ECO:0008006" key="5">
    <source>
        <dbReference type="Google" id="ProtNLM"/>
    </source>
</evidence>
<evidence type="ECO:0000313" key="1">
    <source>
        <dbReference type="EMBL" id="KKC01165.1"/>
    </source>
</evidence>
<dbReference type="EMBL" id="MVHH01000003">
    <property type="protein sequence ID" value="ORA00740.1"/>
    <property type="molecule type" value="Genomic_DNA"/>
</dbReference>
<dbReference type="InterPro" id="IPR021710">
    <property type="entry name" value="DUF3293"/>
</dbReference>
<gene>
    <name evidence="2" type="ORF">BST15_02970</name>
    <name evidence="1" type="ORF">WR43_01445</name>
</gene>
<dbReference type="PATRIC" id="fig|342002.3.peg.525"/>
<dbReference type="OrthoDB" id="3696368at2"/>
<reference evidence="2 4" key="3">
    <citation type="submission" date="2016-12" db="EMBL/GenBank/DDBJ databases">
        <title>The new phylogeny of genus Mycobacterium.</title>
        <authorList>
            <person name="Tortoli E."/>
            <person name="Trovato A."/>
            <person name="Cirillo D.M."/>
        </authorList>
    </citation>
    <scope>NUCLEOTIDE SEQUENCE [LARGE SCALE GENOMIC DNA]</scope>
    <source>
        <strain evidence="2 4">DSM 44942</strain>
    </source>
</reference>
<evidence type="ECO:0000313" key="3">
    <source>
        <dbReference type="Proteomes" id="UP000034416"/>
    </source>
</evidence>
<reference evidence="3" key="1">
    <citation type="submission" date="2015-04" db="EMBL/GenBank/DDBJ databases">
        <title>Genome sequence of Mycobacterium arupense GUC1.</title>
        <authorList>
            <person name="Greninger A.L."/>
            <person name="Cunningham G."/>
            <person name="Chiu C.Y."/>
            <person name="Miller S."/>
        </authorList>
    </citation>
    <scope>NUCLEOTIDE SEQUENCE [LARGE SCALE GENOMIC DNA]</scope>
    <source>
        <strain evidence="3">GUC1</strain>
    </source>
</reference>